<dbReference type="SUPFAM" id="SSF53850">
    <property type="entry name" value="Periplasmic binding protein-like II"/>
    <property type="match status" value="1"/>
</dbReference>
<evidence type="ECO:0000256" key="1">
    <source>
        <dbReference type="ARBA" id="ARBA00009437"/>
    </source>
</evidence>
<dbReference type="PANTHER" id="PTHR30126:SF77">
    <property type="entry name" value="TRANSCRIPTIONAL REGULATORY PROTEIN"/>
    <property type="match status" value="1"/>
</dbReference>
<keyword evidence="2" id="KW-0805">Transcription regulation</keyword>
<dbReference type="EMBL" id="QQTP01000003">
    <property type="protein sequence ID" value="RDJ26743.1"/>
    <property type="molecule type" value="Genomic_DNA"/>
</dbReference>
<dbReference type="Pfam" id="PF00126">
    <property type="entry name" value="HTH_1"/>
    <property type="match status" value="1"/>
</dbReference>
<evidence type="ECO:0000256" key="3">
    <source>
        <dbReference type="ARBA" id="ARBA00023125"/>
    </source>
</evidence>
<dbReference type="Gene3D" id="3.40.190.290">
    <property type="match status" value="1"/>
</dbReference>
<dbReference type="PANTHER" id="PTHR30126">
    <property type="entry name" value="HTH-TYPE TRANSCRIPTIONAL REGULATOR"/>
    <property type="match status" value="1"/>
</dbReference>
<evidence type="ECO:0000313" key="6">
    <source>
        <dbReference type="EMBL" id="RDJ26743.1"/>
    </source>
</evidence>
<evidence type="ECO:0000259" key="5">
    <source>
        <dbReference type="PROSITE" id="PS50931"/>
    </source>
</evidence>
<dbReference type="InterPro" id="IPR036388">
    <property type="entry name" value="WH-like_DNA-bd_sf"/>
</dbReference>
<dbReference type="InterPro" id="IPR005119">
    <property type="entry name" value="LysR_subst-bd"/>
</dbReference>
<dbReference type="InterPro" id="IPR000847">
    <property type="entry name" value="LysR_HTH_N"/>
</dbReference>
<dbReference type="GO" id="GO:0003700">
    <property type="term" value="F:DNA-binding transcription factor activity"/>
    <property type="evidence" value="ECO:0007669"/>
    <property type="project" value="InterPro"/>
</dbReference>
<dbReference type="OrthoDB" id="9791253at2"/>
<keyword evidence="7" id="KW-1185">Reference proteome</keyword>
<dbReference type="PROSITE" id="PS50931">
    <property type="entry name" value="HTH_LYSR"/>
    <property type="match status" value="1"/>
</dbReference>
<dbReference type="FunFam" id="1.10.10.10:FF:000001">
    <property type="entry name" value="LysR family transcriptional regulator"/>
    <property type="match status" value="1"/>
</dbReference>
<name>A0A370L8N4_9HYPH</name>
<protein>
    <submittedName>
        <fullName evidence="6">LysR family transcriptional regulator</fullName>
    </submittedName>
</protein>
<keyword evidence="4" id="KW-0804">Transcription</keyword>
<organism evidence="6 7">
    <name type="scientific">Bosea caraganae</name>
    <dbReference type="NCBI Taxonomy" id="2763117"/>
    <lineage>
        <taxon>Bacteria</taxon>
        <taxon>Pseudomonadati</taxon>
        <taxon>Pseudomonadota</taxon>
        <taxon>Alphaproteobacteria</taxon>
        <taxon>Hyphomicrobiales</taxon>
        <taxon>Boseaceae</taxon>
        <taxon>Bosea</taxon>
    </lineage>
</organism>
<gene>
    <name evidence="6" type="ORF">DWE98_07780</name>
</gene>
<dbReference type="CDD" id="cd05466">
    <property type="entry name" value="PBP2_LTTR_substrate"/>
    <property type="match status" value="1"/>
</dbReference>
<keyword evidence="3" id="KW-0238">DNA-binding</keyword>
<dbReference type="Pfam" id="PF03466">
    <property type="entry name" value="LysR_substrate"/>
    <property type="match status" value="1"/>
</dbReference>
<dbReference type="InterPro" id="IPR036390">
    <property type="entry name" value="WH_DNA-bd_sf"/>
</dbReference>
<dbReference type="PRINTS" id="PR00039">
    <property type="entry name" value="HTHLYSR"/>
</dbReference>
<proteinExistence type="inferred from homology"/>
<comment type="similarity">
    <text evidence="1">Belongs to the LysR transcriptional regulatory family.</text>
</comment>
<evidence type="ECO:0000256" key="4">
    <source>
        <dbReference type="ARBA" id="ARBA00023163"/>
    </source>
</evidence>
<dbReference type="Gene3D" id="1.10.10.10">
    <property type="entry name" value="Winged helix-like DNA-binding domain superfamily/Winged helix DNA-binding domain"/>
    <property type="match status" value="1"/>
</dbReference>
<accession>A0A370L8N4</accession>
<evidence type="ECO:0000313" key="7">
    <source>
        <dbReference type="Proteomes" id="UP000255207"/>
    </source>
</evidence>
<dbReference type="AlphaFoldDB" id="A0A370L8N4"/>
<evidence type="ECO:0000256" key="2">
    <source>
        <dbReference type="ARBA" id="ARBA00023015"/>
    </source>
</evidence>
<dbReference type="SUPFAM" id="SSF46785">
    <property type="entry name" value="Winged helix' DNA-binding domain"/>
    <property type="match status" value="1"/>
</dbReference>
<reference evidence="7" key="1">
    <citation type="submission" date="2018-07" db="EMBL/GenBank/DDBJ databases">
        <authorList>
            <person name="Safronova V.I."/>
            <person name="Chirak E.R."/>
            <person name="Sazanova A.L."/>
        </authorList>
    </citation>
    <scope>NUCLEOTIDE SEQUENCE [LARGE SCALE GENOMIC DNA]</scope>
    <source>
        <strain evidence="7">RCAM04685</strain>
    </source>
</reference>
<dbReference type="GO" id="GO:0000976">
    <property type="term" value="F:transcription cis-regulatory region binding"/>
    <property type="evidence" value="ECO:0007669"/>
    <property type="project" value="TreeGrafter"/>
</dbReference>
<sequence>MHGTCEDQAMRPTTAQLETFFWVVRLGSVKEAARHLNLAQPTISLRLQELEAQFQRPLFDRVARRLTLTPAGDALLPRASSLIHELSGIRELIGGALFAAGVVRVGLSETFAQICLSDCMKLLARDFPALQLDITVGTSAALEHQVVERQLDLAFVVNPVGDPKLAVIQLGIQDAVWAAAPSLGLPREITPARLASAPIVTNPHPSPMYRQIIDWFREDGIEPGQICRCTSVALVVELVRAGLGVSLLPARLIEPFLNDGSLVALQPEKEPTPSRLYCIYRFAEHSPLVEAVLGAARQAITDLRFVKA</sequence>
<dbReference type="Proteomes" id="UP000255207">
    <property type="component" value="Unassembled WGS sequence"/>
</dbReference>
<feature type="domain" description="HTH lysR-type" evidence="5">
    <location>
        <begin position="12"/>
        <end position="69"/>
    </location>
</feature>
<comment type="caution">
    <text evidence="6">The sequence shown here is derived from an EMBL/GenBank/DDBJ whole genome shotgun (WGS) entry which is preliminary data.</text>
</comment>